<dbReference type="Proteomes" id="UP001143856">
    <property type="component" value="Unassembled WGS sequence"/>
</dbReference>
<dbReference type="EMBL" id="JAPDGR010000245">
    <property type="protein sequence ID" value="KAJ2992848.1"/>
    <property type="molecule type" value="Genomic_DNA"/>
</dbReference>
<organism evidence="1 2">
    <name type="scientific">Xylaria curta</name>
    <dbReference type="NCBI Taxonomy" id="42375"/>
    <lineage>
        <taxon>Eukaryota</taxon>
        <taxon>Fungi</taxon>
        <taxon>Dikarya</taxon>
        <taxon>Ascomycota</taxon>
        <taxon>Pezizomycotina</taxon>
        <taxon>Sordariomycetes</taxon>
        <taxon>Xylariomycetidae</taxon>
        <taxon>Xylariales</taxon>
        <taxon>Xylariaceae</taxon>
        <taxon>Xylaria</taxon>
    </lineage>
</organism>
<name>A0ACC1PIG5_9PEZI</name>
<protein>
    <submittedName>
        <fullName evidence="1">Uncharacterized protein</fullName>
    </submittedName>
</protein>
<evidence type="ECO:0000313" key="1">
    <source>
        <dbReference type="EMBL" id="KAJ2992848.1"/>
    </source>
</evidence>
<comment type="caution">
    <text evidence="1">The sequence shown here is derived from an EMBL/GenBank/DDBJ whole genome shotgun (WGS) entry which is preliminary data.</text>
</comment>
<evidence type="ECO:0000313" key="2">
    <source>
        <dbReference type="Proteomes" id="UP001143856"/>
    </source>
</evidence>
<accession>A0ACC1PIG5</accession>
<keyword evidence="2" id="KW-1185">Reference proteome</keyword>
<proteinExistence type="predicted"/>
<sequence length="501" mass="55654">MSIWRACCLTSFRSSSPHTYEVPYRIATSPTASAPLQTESHQIYHSLWPLPALSPVPRPDDPASAQAQANNESAYRQLLVHGVLAVLLPTEDLENECLTSLVGQLLSELIIGNLVVGKLSQPWLIWELLIMITRLIRKRNNSGDPDTLGKAEMAQDRNNKDSSADTGWRSWSLQKAFWSFVNWVFLMARIIRLVISIVALSRSLPPRPHPAAIRVADVMNRDIQQKESQSPSHEASISTRRQPAKVPIVEFNAWRCVGDILEIGTRMPWLQGALSMMQWIALQGPGRVAALNGMLDRLMSHSIHILVLDPSHLPPLLRAIRAALFPNNAPGVSSLKAPSSGEQLAALRRRCASALWGLLPRAVGELYYGTNTWAWTGVKANIITNEGHNHATNPMGGIDAGPSHVLLPQEKNCTVQNDTKLSSRPAEHAEEANKLDQISSKHGNEEEERRLSEIETGIVDIFSDAYFNKHLIYAILELVLVRLVPELAEKGVGELWEERLH</sequence>
<reference evidence="1" key="1">
    <citation type="submission" date="2022-10" db="EMBL/GenBank/DDBJ databases">
        <title>Genome Sequence of Xylaria curta.</title>
        <authorList>
            <person name="Buettner E."/>
        </authorList>
    </citation>
    <scope>NUCLEOTIDE SEQUENCE</scope>
    <source>
        <strain evidence="1">Babe10</strain>
    </source>
</reference>
<gene>
    <name evidence="1" type="ORF">NUW58_g2029</name>
</gene>